<name>A0A0V1FC09_TRIPS</name>
<dbReference type="Proteomes" id="UP000054995">
    <property type="component" value="Unassembled WGS sequence"/>
</dbReference>
<proteinExistence type="predicted"/>
<dbReference type="AlphaFoldDB" id="A0A0V1FC09"/>
<evidence type="ECO:0000313" key="2">
    <source>
        <dbReference type="Proteomes" id="UP000054995"/>
    </source>
</evidence>
<dbReference type="EMBL" id="JYDT01000139">
    <property type="protein sequence ID" value="KRY83512.1"/>
    <property type="molecule type" value="Genomic_DNA"/>
</dbReference>
<keyword evidence="2" id="KW-1185">Reference proteome</keyword>
<evidence type="ECO:0000313" key="1">
    <source>
        <dbReference type="EMBL" id="KRY83512.1"/>
    </source>
</evidence>
<reference evidence="1 2" key="1">
    <citation type="submission" date="2015-01" db="EMBL/GenBank/DDBJ databases">
        <title>Evolution of Trichinella species and genotypes.</title>
        <authorList>
            <person name="Korhonen P.K."/>
            <person name="Edoardo P."/>
            <person name="Giuseppe L.R."/>
            <person name="Gasser R.B."/>
        </authorList>
    </citation>
    <scope>NUCLEOTIDE SEQUENCE [LARGE SCALE GENOMIC DNA]</scope>
    <source>
        <strain evidence="1">ISS470</strain>
    </source>
</reference>
<protein>
    <submittedName>
        <fullName evidence="1">Uncharacterized protein</fullName>
    </submittedName>
</protein>
<sequence length="95" mass="10927">MNRLLTLTSQRVYAYHVYRIWVCIFCYAPPSILLSFSGDIFANEEKNCHEVGIRLLLAENFNFASGVILQDKSVMRMLFASEESSKFKPSKVTKI</sequence>
<comment type="caution">
    <text evidence="1">The sequence shown here is derived from an EMBL/GenBank/DDBJ whole genome shotgun (WGS) entry which is preliminary data.</text>
</comment>
<organism evidence="1 2">
    <name type="scientific">Trichinella pseudospiralis</name>
    <name type="common">Parasitic roundworm</name>
    <dbReference type="NCBI Taxonomy" id="6337"/>
    <lineage>
        <taxon>Eukaryota</taxon>
        <taxon>Metazoa</taxon>
        <taxon>Ecdysozoa</taxon>
        <taxon>Nematoda</taxon>
        <taxon>Enoplea</taxon>
        <taxon>Dorylaimia</taxon>
        <taxon>Trichinellida</taxon>
        <taxon>Trichinellidae</taxon>
        <taxon>Trichinella</taxon>
    </lineage>
</organism>
<gene>
    <name evidence="1" type="ORF">T4D_612</name>
</gene>
<accession>A0A0V1FC09</accession>